<accession>R4WQ24</accession>
<dbReference type="Proteomes" id="UP000013966">
    <property type="component" value="Chromosome 1"/>
</dbReference>
<dbReference type="STRING" id="758793.BRPE64_ACDS12510"/>
<dbReference type="PATRIC" id="fig|758793.3.peg.1252"/>
<reference evidence="1 2" key="1">
    <citation type="journal article" date="2013" name="Genome Announc.">
        <title>Complete Genome Sequence of Burkholderia sp. Strain RPE64, Bacterial Symbiont of the Bean Bug Riptortus pedestris.</title>
        <authorList>
            <person name="Shibata T.F."/>
            <person name="Maeda T."/>
            <person name="Nikoh N."/>
            <person name="Yamaguchi K."/>
            <person name="Oshima K."/>
            <person name="Hattori M."/>
            <person name="Nishiyama T."/>
            <person name="Hasebe M."/>
            <person name="Fukatsu T."/>
            <person name="Kikuchi Y."/>
            <person name="Shigenobu S."/>
        </authorList>
    </citation>
    <scope>NUCLEOTIDE SEQUENCE [LARGE SCALE GENOMIC DNA]</scope>
</reference>
<evidence type="ECO:0000313" key="1">
    <source>
        <dbReference type="EMBL" id="BAN23005.1"/>
    </source>
</evidence>
<dbReference type="AlphaFoldDB" id="R4WQ24"/>
<evidence type="ECO:0000313" key="2">
    <source>
        <dbReference type="Proteomes" id="UP000013966"/>
    </source>
</evidence>
<gene>
    <name evidence="1" type="ORF">BRPE64_ACDS12510</name>
</gene>
<dbReference type="HOGENOM" id="CLU_3325502_0_0_4"/>
<keyword evidence="2" id="KW-1185">Reference proteome</keyword>
<proteinExistence type="predicted"/>
<reference evidence="1 2" key="2">
    <citation type="journal article" date="2018" name="Int. J. Syst. Evol. Microbiol.">
        <title>Burkholderia insecticola sp. nov., a gut symbiotic bacterium of the bean bug Riptortus pedestris.</title>
        <authorList>
            <person name="Takeshita K."/>
            <person name="Tamaki H."/>
            <person name="Ohbayashi T."/>
            <person name="Meng X.-Y."/>
            <person name="Sone T."/>
            <person name="Mitani Y."/>
            <person name="Peeters C."/>
            <person name="Kikuchi Y."/>
            <person name="Vandamme P."/>
        </authorList>
    </citation>
    <scope>NUCLEOTIDE SEQUENCE [LARGE SCALE GENOMIC DNA]</scope>
    <source>
        <strain evidence="1">RPE64</strain>
    </source>
</reference>
<sequence length="38" mass="4254">MRFCNHIEGGASRLLFSTMAVSSMHERAPLRRRAVPPA</sequence>
<organism evidence="1 2">
    <name type="scientific">Caballeronia insecticola</name>
    <dbReference type="NCBI Taxonomy" id="758793"/>
    <lineage>
        <taxon>Bacteria</taxon>
        <taxon>Pseudomonadati</taxon>
        <taxon>Pseudomonadota</taxon>
        <taxon>Betaproteobacteria</taxon>
        <taxon>Burkholderiales</taxon>
        <taxon>Burkholderiaceae</taxon>
        <taxon>Caballeronia</taxon>
    </lineage>
</organism>
<dbReference type="EMBL" id="AP013058">
    <property type="protein sequence ID" value="BAN23005.1"/>
    <property type="molecule type" value="Genomic_DNA"/>
</dbReference>
<dbReference type="KEGG" id="buo:BRPE64_ACDS12510"/>
<name>R4WQ24_9BURK</name>
<protein>
    <submittedName>
        <fullName evidence="1">Uncharacterized protein</fullName>
    </submittedName>
</protein>